<gene>
    <name evidence="1" type="ordered locus">sll1714</name>
</gene>
<dbReference type="SUPFAM" id="SSF141694">
    <property type="entry name" value="AF2212/PG0164-like"/>
    <property type="match status" value="1"/>
</dbReference>
<dbReference type="AlphaFoldDB" id="P73416"/>
<dbReference type="Proteomes" id="UP000001425">
    <property type="component" value="Chromosome"/>
</dbReference>
<proteinExistence type="predicted"/>
<name>P73416_SYNY3</name>
<dbReference type="KEGG" id="syn:sll1714"/>
<reference evidence="1 2" key="2">
    <citation type="journal article" date="1996" name="DNA Res.">
        <title>Sequence analysis of the genome of the unicellular cyanobacterium Synechocystis sp. strain PCC6803. II. Sequence determination of the entire genome and assignment of potential protein-coding regions.</title>
        <authorList>
            <person name="Kaneko T."/>
            <person name="Sato S."/>
            <person name="Kotani H."/>
            <person name="Tanaka A."/>
            <person name="Asamizu E."/>
            <person name="Nakamura Y."/>
            <person name="Miyajima N."/>
            <person name="Hirosawa M."/>
            <person name="Sugiura M."/>
            <person name="Sasamoto S."/>
            <person name="Kimura T."/>
            <person name="Hosouchi T."/>
            <person name="Matsuno A."/>
            <person name="Muraki A."/>
            <person name="Nakazaki N."/>
            <person name="Naruo K."/>
            <person name="Okumura S."/>
            <person name="Shimpo S."/>
            <person name="Takeuchi C."/>
            <person name="Wada T."/>
            <person name="Watanabe A."/>
            <person name="Yamada M."/>
            <person name="Yasuda M."/>
            <person name="Tabata S."/>
        </authorList>
    </citation>
    <scope>NUCLEOTIDE SEQUENCE [LARGE SCALE GENOMIC DNA]</scope>
    <source>
        <strain evidence="2">ATCC 27184 / PCC 6803 / Kazusa</strain>
    </source>
</reference>
<sequence>MLRELRTNRASWKIFTGKKLRKQYLLSLISTQRSSLDNTKEGQAILKKVHSFYKMMLQELEAVFDGTALQLEVPLNLAAGTRVRIVVESVLPNEVKAPKTFLQTAQSLKLQGEPDWSEKIDQYLYGETLSDND</sequence>
<evidence type="ECO:0000313" key="1">
    <source>
        <dbReference type="EMBL" id="BAA17456.1"/>
    </source>
</evidence>
<dbReference type="PIR" id="S77353">
    <property type="entry name" value="S77353"/>
</dbReference>
<dbReference type="IntAct" id="P73416">
    <property type="interactions" value="1"/>
</dbReference>
<dbReference type="InParanoid" id="P73416"/>
<dbReference type="eggNOG" id="ENOG503349I">
    <property type="taxonomic scope" value="Bacteria"/>
</dbReference>
<evidence type="ECO:0000313" key="2">
    <source>
        <dbReference type="Proteomes" id="UP000001425"/>
    </source>
</evidence>
<organism evidence="1 2">
    <name type="scientific">Synechocystis sp. (strain ATCC 27184 / PCC 6803 / Kazusa)</name>
    <dbReference type="NCBI Taxonomy" id="1111708"/>
    <lineage>
        <taxon>Bacteria</taxon>
        <taxon>Bacillati</taxon>
        <taxon>Cyanobacteriota</taxon>
        <taxon>Cyanophyceae</taxon>
        <taxon>Synechococcales</taxon>
        <taxon>Merismopediaceae</taxon>
        <taxon>Synechocystis</taxon>
    </lineage>
</organism>
<dbReference type="EMBL" id="BA000022">
    <property type="protein sequence ID" value="BAA17456.1"/>
    <property type="molecule type" value="Genomic_DNA"/>
</dbReference>
<protein>
    <submittedName>
        <fullName evidence="1">Sll1714 protein</fullName>
    </submittedName>
</protein>
<dbReference type="STRING" id="1148.gene:10498320"/>
<dbReference type="PaxDb" id="1148-1652535"/>
<keyword evidence="2" id="KW-1185">Reference proteome</keyword>
<reference evidence="1 2" key="1">
    <citation type="journal article" date="1995" name="DNA Res.">
        <title>Sequence analysis of the genome of the unicellular cyanobacterium Synechocystis sp. strain PCC6803. I. Sequence features in the 1 Mb region from map positions 64% to 92% of the genome.</title>
        <authorList>
            <person name="Kaneko T."/>
            <person name="Tanaka A."/>
            <person name="Sato S."/>
            <person name="Kotani H."/>
            <person name="Sazuka T."/>
            <person name="Miyajima N."/>
            <person name="Sugiura M."/>
            <person name="Tabata S."/>
        </authorList>
    </citation>
    <scope>NUCLEOTIDE SEQUENCE [LARGE SCALE GENOMIC DNA]</scope>
    <source>
        <strain evidence="2">ATCC 27184 / PCC 6803 / Kazusa</strain>
    </source>
</reference>
<accession>P73416</accession>
<dbReference type="EnsemblBacteria" id="BAA17456">
    <property type="protein sequence ID" value="BAA17456"/>
    <property type="gene ID" value="BAA17456"/>
</dbReference>